<proteinExistence type="predicted"/>
<dbReference type="PANTHER" id="PTHR10992:SF1086">
    <property type="entry name" value="AB HYDROLASE-1 DOMAIN-CONTAINING PROTEIN"/>
    <property type="match status" value="1"/>
</dbReference>
<accession>A0A4Q7J7P1</accession>
<dbReference type="InterPro" id="IPR045889">
    <property type="entry name" value="MES/HNL"/>
</dbReference>
<sequence length="268" mass="28460">MWAPVQRELALLGHRSYAVDLPGHGFDADYSPHYQAPQDLAAFGAEPSRLAGVTLEDNVRQVVEEVRALSAHGPVVLVASSLGGVTASKVADTVPELVAHVVYVSAWCCVTRPNPVAYMGEPEFAGSLLPGLGGLAVGDPEAIGAGRANYRTADKDLIAALKEATMAEAGDGQWLAFLNIMQPDESMQVMLGDATVHADRWGTVPHTFVRLTGDRSLPIELQDRLIADADRLTPDNPFTVHTVHASHAGFLLKAKEVAAILDGTVASR</sequence>
<evidence type="ECO:0000313" key="2">
    <source>
        <dbReference type="EMBL" id="RZQ62896.1"/>
    </source>
</evidence>
<dbReference type="AlphaFoldDB" id="A0A4Q7J7P1"/>
<keyword evidence="3" id="KW-1185">Reference proteome</keyword>
<dbReference type="SUPFAM" id="SSF53474">
    <property type="entry name" value="alpha/beta-Hydrolases"/>
    <property type="match status" value="1"/>
</dbReference>
<feature type="domain" description="AB hydrolase-1" evidence="1">
    <location>
        <begin position="2"/>
        <end position="259"/>
    </location>
</feature>
<dbReference type="Proteomes" id="UP000292003">
    <property type="component" value="Unassembled WGS sequence"/>
</dbReference>
<dbReference type="PANTHER" id="PTHR10992">
    <property type="entry name" value="METHYLESTERASE FAMILY MEMBER"/>
    <property type="match status" value="1"/>
</dbReference>
<organism evidence="2 3">
    <name type="scientific">Amycolatopsis suaedae</name>
    <dbReference type="NCBI Taxonomy" id="2510978"/>
    <lineage>
        <taxon>Bacteria</taxon>
        <taxon>Bacillati</taxon>
        <taxon>Actinomycetota</taxon>
        <taxon>Actinomycetes</taxon>
        <taxon>Pseudonocardiales</taxon>
        <taxon>Pseudonocardiaceae</taxon>
        <taxon>Amycolatopsis</taxon>
    </lineage>
</organism>
<dbReference type="Gene3D" id="3.40.50.1820">
    <property type="entry name" value="alpha/beta hydrolase"/>
    <property type="match status" value="1"/>
</dbReference>
<evidence type="ECO:0000313" key="3">
    <source>
        <dbReference type="Proteomes" id="UP000292003"/>
    </source>
</evidence>
<dbReference type="InterPro" id="IPR000073">
    <property type="entry name" value="AB_hydrolase_1"/>
</dbReference>
<protein>
    <submittedName>
        <fullName evidence="2">Alpha/beta fold hydrolase</fullName>
    </submittedName>
</protein>
<keyword evidence="2" id="KW-0378">Hydrolase</keyword>
<dbReference type="Pfam" id="PF12697">
    <property type="entry name" value="Abhydrolase_6"/>
    <property type="match status" value="1"/>
</dbReference>
<comment type="caution">
    <text evidence="2">The sequence shown here is derived from an EMBL/GenBank/DDBJ whole genome shotgun (WGS) entry which is preliminary data.</text>
</comment>
<evidence type="ECO:0000259" key="1">
    <source>
        <dbReference type="Pfam" id="PF12697"/>
    </source>
</evidence>
<dbReference type="OrthoDB" id="3827413at2"/>
<dbReference type="EMBL" id="SFCC01000008">
    <property type="protein sequence ID" value="RZQ62896.1"/>
    <property type="molecule type" value="Genomic_DNA"/>
</dbReference>
<reference evidence="2 3" key="1">
    <citation type="submission" date="2019-02" db="EMBL/GenBank/DDBJ databases">
        <title>Draft genome sequence of Amycolatopsis sp. 8-3EHSu isolated from roots of Suaeda maritima.</title>
        <authorList>
            <person name="Duangmal K."/>
            <person name="Chantavorakit T."/>
        </authorList>
    </citation>
    <scope>NUCLEOTIDE SEQUENCE [LARGE SCALE GENOMIC DNA]</scope>
    <source>
        <strain evidence="2 3">8-3EHSu</strain>
    </source>
</reference>
<gene>
    <name evidence="2" type="ORF">EWH70_17755</name>
</gene>
<dbReference type="GO" id="GO:0080032">
    <property type="term" value="F:methyl jasmonate esterase activity"/>
    <property type="evidence" value="ECO:0007669"/>
    <property type="project" value="TreeGrafter"/>
</dbReference>
<dbReference type="GO" id="GO:0080030">
    <property type="term" value="F:methyl indole-3-acetate esterase activity"/>
    <property type="evidence" value="ECO:0007669"/>
    <property type="project" value="TreeGrafter"/>
</dbReference>
<name>A0A4Q7J7P1_9PSEU</name>
<dbReference type="InterPro" id="IPR029058">
    <property type="entry name" value="AB_hydrolase_fold"/>
</dbReference>